<keyword evidence="4 6" id="KW-1133">Transmembrane helix</keyword>
<dbReference type="OrthoDB" id="9800982at2"/>
<comment type="caution">
    <text evidence="7">The sequence shown here is derived from an EMBL/GenBank/DDBJ whole genome shotgun (WGS) entry which is preliminary data.</text>
</comment>
<feature type="transmembrane region" description="Helical" evidence="6">
    <location>
        <begin position="93"/>
        <end position="117"/>
    </location>
</feature>
<dbReference type="Pfam" id="PF01943">
    <property type="entry name" value="Polysacc_synt"/>
    <property type="match status" value="1"/>
</dbReference>
<dbReference type="AlphaFoldDB" id="A0A3L7AQD4"/>
<feature type="transmembrane region" description="Helical" evidence="6">
    <location>
        <begin position="188"/>
        <end position="208"/>
    </location>
</feature>
<feature type="transmembrane region" description="Helical" evidence="6">
    <location>
        <begin position="317"/>
        <end position="339"/>
    </location>
</feature>
<reference evidence="7 8" key="1">
    <citation type="submission" date="2018-10" db="EMBL/GenBank/DDBJ databases">
        <title>Xanthobacter tagetidis genome sequencing and assembly.</title>
        <authorList>
            <person name="Maclea K.S."/>
            <person name="Goen A.E."/>
            <person name="Fatima S.A."/>
        </authorList>
    </citation>
    <scope>NUCLEOTIDE SEQUENCE [LARGE SCALE GENOMIC DNA]</scope>
    <source>
        <strain evidence="7 8">ATCC 700314</strain>
    </source>
</reference>
<feature type="transmembrane region" description="Helical" evidence="6">
    <location>
        <begin position="160"/>
        <end position="182"/>
    </location>
</feature>
<dbReference type="PANTHER" id="PTHR30250:SF11">
    <property type="entry name" value="O-ANTIGEN TRANSPORTER-RELATED"/>
    <property type="match status" value="1"/>
</dbReference>
<dbReference type="PANTHER" id="PTHR30250">
    <property type="entry name" value="PST FAMILY PREDICTED COLANIC ACID TRANSPORTER"/>
    <property type="match status" value="1"/>
</dbReference>
<gene>
    <name evidence="7" type="ORF">D9R14_02005</name>
</gene>
<feature type="transmembrane region" description="Helical" evidence="6">
    <location>
        <begin position="345"/>
        <end position="365"/>
    </location>
</feature>
<proteinExistence type="predicted"/>
<accession>A0A3L7AQD4</accession>
<name>A0A3L7AQD4_9HYPH</name>
<evidence type="ECO:0000313" key="8">
    <source>
        <dbReference type="Proteomes" id="UP000269692"/>
    </source>
</evidence>
<feature type="transmembrane region" description="Helical" evidence="6">
    <location>
        <begin position="129"/>
        <end position="148"/>
    </location>
</feature>
<evidence type="ECO:0000256" key="3">
    <source>
        <dbReference type="ARBA" id="ARBA00022692"/>
    </source>
</evidence>
<evidence type="ECO:0000256" key="6">
    <source>
        <dbReference type="SAM" id="Phobius"/>
    </source>
</evidence>
<dbReference type="EMBL" id="RCTF01000001">
    <property type="protein sequence ID" value="RLP81790.1"/>
    <property type="molecule type" value="Genomic_DNA"/>
</dbReference>
<organism evidence="7 8">
    <name type="scientific">Xanthobacter tagetidis</name>
    <dbReference type="NCBI Taxonomy" id="60216"/>
    <lineage>
        <taxon>Bacteria</taxon>
        <taxon>Pseudomonadati</taxon>
        <taxon>Pseudomonadota</taxon>
        <taxon>Alphaproteobacteria</taxon>
        <taxon>Hyphomicrobiales</taxon>
        <taxon>Xanthobacteraceae</taxon>
        <taxon>Xanthobacter</taxon>
    </lineage>
</organism>
<feature type="transmembrane region" description="Helical" evidence="6">
    <location>
        <begin position="275"/>
        <end position="296"/>
    </location>
</feature>
<keyword evidence="3 6" id="KW-0812">Transmembrane</keyword>
<dbReference type="RefSeq" id="WP_121621604.1">
    <property type="nucleotide sequence ID" value="NZ_JACIIW010000004.1"/>
</dbReference>
<feature type="transmembrane region" description="Helical" evidence="6">
    <location>
        <begin position="244"/>
        <end position="263"/>
    </location>
</feature>
<evidence type="ECO:0000256" key="4">
    <source>
        <dbReference type="ARBA" id="ARBA00022989"/>
    </source>
</evidence>
<protein>
    <submittedName>
        <fullName evidence="7">Lipopolysaccharide biosynthesis protein</fullName>
    </submittedName>
</protein>
<dbReference type="Proteomes" id="UP000269692">
    <property type="component" value="Unassembled WGS sequence"/>
</dbReference>
<keyword evidence="2" id="KW-1003">Cell membrane</keyword>
<evidence type="ECO:0000256" key="5">
    <source>
        <dbReference type="ARBA" id="ARBA00023136"/>
    </source>
</evidence>
<dbReference type="InterPro" id="IPR050833">
    <property type="entry name" value="Poly_Biosynth_Transport"/>
</dbReference>
<sequence length="433" mass="45830">MTLNRLDTLYHMVRTYGAYMAALGVRALEMVGKLGLYMIAARVLGVHESGLFFLCLTWVLLISTLTRAGFEKAVMRHVAAELAIRKGREARRALLLGTFWVTLGGALGTAATILLAQPLAVYVFKEPDLAFPLAISAAAIVPQTLAIFTGHALTGFTRGVLGQLVQNGLWPGLTLAALAAGVHSLDGILYALAAANLAAALLGVVLIWRDRGRLRIDDPNADAAAVEHLPALWRTALPLGVVEVVQITLNSLPVLLLAAFGMPSEVGAFSVANRISMLVWVVIISIGTIAAPKFAAHHRQGEWDELRSLNRKVRLTVAAFGVPVVLAMMVFPASLLALIGPGFEIAATALVIMSVGQLVNCLLSCQDIMLAMTGHGGVLRWLNAAQFVSCCVLCAVLIPPFGMLGAAIATAIFIAQGGIGTTLAVRRLMPRAL</sequence>
<dbReference type="GO" id="GO:0005886">
    <property type="term" value="C:plasma membrane"/>
    <property type="evidence" value="ECO:0007669"/>
    <property type="project" value="UniProtKB-SubCell"/>
</dbReference>
<feature type="transmembrane region" description="Helical" evidence="6">
    <location>
        <begin position="404"/>
        <end position="425"/>
    </location>
</feature>
<evidence type="ECO:0000313" key="7">
    <source>
        <dbReference type="EMBL" id="RLP81790.1"/>
    </source>
</evidence>
<comment type="subcellular location">
    <subcellularLocation>
        <location evidence="1">Cell membrane</location>
        <topology evidence="1">Multi-pass membrane protein</topology>
    </subcellularLocation>
</comment>
<evidence type="ECO:0000256" key="2">
    <source>
        <dbReference type="ARBA" id="ARBA00022475"/>
    </source>
</evidence>
<dbReference type="InterPro" id="IPR002797">
    <property type="entry name" value="Polysacc_synth"/>
</dbReference>
<feature type="transmembrane region" description="Helical" evidence="6">
    <location>
        <begin position="377"/>
        <end position="398"/>
    </location>
</feature>
<keyword evidence="8" id="KW-1185">Reference proteome</keyword>
<feature type="transmembrane region" description="Helical" evidence="6">
    <location>
        <begin position="51"/>
        <end position="70"/>
    </location>
</feature>
<evidence type="ECO:0000256" key="1">
    <source>
        <dbReference type="ARBA" id="ARBA00004651"/>
    </source>
</evidence>
<keyword evidence="5 6" id="KW-0472">Membrane</keyword>